<feature type="compositionally biased region" description="Low complexity" evidence="10">
    <location>
        <begin position="865"/>
        <end position="882"/>
    </location>
</feature>
<dbReference type="PROSITE" id="PS00108">
    <property type="entry name" value="PROTEIN_KINASE_ST"/>
    <property type="match status" value="1"/>
</dbReference>
<keyword evidence="5" id="KW-0808">Transferase</keyword>
<feature type="region of interest" description="Disordered" evidence="10">
    <location>
        <begin position="148"/>
        <end position="168"/>
    </location>
</feature>
<dbReference type="InterPro" id="IPR013633">
    <property type="entry name" value="NRDE-2"/>
</dbReference>
<feature type="compositionally biased region" description="Polar residues" evidence="10">
    <location>
        <begin position="148"/>
        <end position="165"/>
    </location>
</feature>
<dbReference type="GO" id="GO:0005634">
    <property type="term" value="C:nucleus"/>
    <property type="evidence" value="ECO:0007669"/>
    <property type="project" value="UniProtKB-SubCell"/>
</dbReference>
<feature type="region of interest" description="Disordered" evidence="10">
    <location>
        <begin position="749"/>
        <end position="772"/>
    </location>
</feature>
<proteinExistence type="inferred from homology"/>
<dbReference type="CDD" id="cd14133">
    <property type="entry name" value="PKc_DYRK_like"/>
    <property type="match status" value="1"/>
</dbReference>
<dbReference type="EMBL" id="KI392710">
    <property type="protein sequence ID" value="ERN11072.1"/>
    <property type="molecule type" value="Genomic_DNA"/>
</dbReference>
<evidence type="ECO:0000256" key="2">
    <source>
        <dbReference type="ARBA" id="ARBA00009265"/>
    </source>
</evidence>
<gene>
    <name evidence="12" type="ORF">AMTR_s00024p00121650</name>
</gene>
<feature type="region of interest" description="Disordered" evidence="10">
    <location>
        <begin position="845"/>
        <end position="907"/>
    </location>
</feature>
<protein>
    <recommendedName>
        <fullName evidence="11">Protein kinase domain-containing protein</fullName>
    </recommendedName>
</protein>
<feature type="region of interest" description="Disordered" evidence="10">
    <location>
        <begin position="1304"/>
        <end position="1357"/>
    </location>
</feature>
<dbReference type="eggNOG" id="KOG1972">
    <property type="taxonomic scope" value="Eukaryota"/>
</dbReference>
<dbReference type="Gramene" id="ERN11072">
    <property type="protein sequence ID" value="ERN11072"/>
    <property type="gene ID" value="AMTR_s00024p00121650"/>
</dbReference>
<dbReference type="STRING" id="13333.W1PM14"/>
<dbReference type="InterPro" id="IPR000719">
    <property type="entry name" value="Prot_kinase_dom"/>
</dbReference>
<name>W1PM14_AMBTC</name>
<dbReference type="Pfam" id="PF08424">
    <property type="entry name" value="NRDE-2"/>
    <property type="match status" value="1"/>
</dbReference>
<evidence type="ECO:0000256" key="6">
    <source>
        <dbReference type="ARBA" id="ARBA00022741"/>
    </source>
</evidence>
<dbReference type="PANTHER" id="PTHR13471">
    <property type="entry name" value="TETRATRICOPEPTIDE-LIKE HELICAL"/>
    <property type="match status" value="1"/>
</dbReference>
<evidence type="ECO:0000313" key="12">
    <source>
        <dbReference type="EMBL" id="ERN11072.1"/>
    </source>
</evidence>
<feature type="compositionally biased region" description="Basic residues" evidence="10">
    <location>
        <begin position="1336"/>
        <end position="1347"/>
    </location>
</feature>
<evidence type="ECO:0000256" key="9">
    <source>
        <dbReference type="ARBA" id="ARBA00023242"/>
    </source>
</evidence>
<evidence type="ECO:0000256" key="7">
    <source>
        <dbReference type="ARBA" id="ARBA00022777"/>
    </source>
</evidence>
<dbReference type="Gene3D" id="1.25.40.10">
    <property type="entry name" value="Tetratricopeptide repeat domain"/>
    <property type="match status" value="2"/>
</dbReference>
<dbReference type="SUPFAM" id="SSF48452">
    <property type="entry name" value="TPR-like"/>
    <property type="match status" value="1"/>
</dbReference>
<keyword evidence="13" id="KW-1185">Reference proteome</keyword>
<feature type="compositionally biased region" description="Basic and acidic residues" evidence="10">
    <location>
        <begin position="751"/>
        <end position="772"/>
    </location>
</feature>
<dbReference type="Proteomes" id="UP000017836">
    <property type="component" value="Unassembled WGS sequence"/>
</dbReference>
<dbReference type="InterPro" id="IPR003107">
    <property type="entry name" value="HAT"/>
</dbReference>
<evidence type="ECO:0000256" key="1">
    <source>
        <dbReference type="ARBA" id="ARBA00004123"/>
    </source>
</evidence>
<comment type="subcellular location">
    <subcellularLocation>
        <location evidence="1">Nucleus</location>
    </subcellularLocation>
</comment>
<keyword evidence="7" id="KW-0418">Kinase</keyword>
<dbReference type="GO" id="GO:0006396">
    <property type="term" value="P:RNA processing"/>
    <property type="evidence" value="ECO:0007669"/>
    <property type="project" value="InterPro"/>
</dbReference>
<sequence length="2378" mass="269537">MGDTVDVILDYLRRHRFTRAEAALRGELSNRQDSNGSHHHPPVEDPIDIIGNEKEYGKINISTEPSNYNIAQLPKVEAPRSDAKPPKPQITGTWSGETSGELIVKEVEYGSVRNASETNRKSTSIAEEVHSSSEKLKAQELVGTSESKFTFKQGSENTQNPTLASPSEDLYPWNFNGGPVGRDSFLHDPDRDSLLELQASGLSKYLPARASSRKKPAKDTNNLGENHKWVQNTREIDQQPENEPKNIEFEQAFSQMSVSGKRSSWSGGPSSIVDPKFEAIWTIQNNEVDRSLKSSVKVSREVSSSEGSKLVGPYSTECLPEYSWPKGDKLCQSSSSDAWKDCSIKTVFPFPVGDSLSDYKGFHSLSADQGDSRMEGKWKVEESDLSSERELQFEGVNRASLKGKSQGSSDQKNIVSLDMPLNSEYHREELPRLPPVRLKSEEKPVNIHWDEKADRRGSGIKPSDADSAFLIGSFLDVPVGQEINSSGGRRTVGSSWLSVSQGIAEDTSDLVSGFATVGDLNESVDYPNEYWDSDEYEDDDDVGYMRQPIEDETWFLAHEIDYPSDNEKGTGHGSVPDQQERGRTKDEEDEQSFAEEDSYFSGEQYFQSKNIKQVTASEDPIGLSMTEMYGRSDENDLIAQYDGQLMDEEELNLMMRTEPVWQGFVSQTNELNMIGNGGDPSECERPRQEDLCIDDDQHGSVTSVRSIGVGINSDAADFGSEMRESLVGESSEGDVEYFRDHDVSICGSKHAQHENLRSSSDRLNREKTKTSRGDSNKFVVVENDVSGFGATYNDGFSFPSPLRPEDVLKGESGNSFWSSKVNNANAAVPDDYENHLIGPNDVLSSWKRKSNESSPIKSSRDENIASARRSSTSTASMRSNSAYAERELTKDGRQEKVSDHTEEEAGAIVDDEEAAAVQEQVRQIRAQEEEFETFNLKIVHRKNRTGFEEDKNFHVVLNSVIAGRYHVTEYLGSAAFSKAIQAHDLHTGMDVCVKIIKNNKDFFDQSLDEIKLLKFVNKNDPADKYHILRLYDYFYYREHLLIVCELLKANLYEFHKFNRESGGEVYFTMPRLQSITIQCLEALQFLHGLGLIHCDLKPENILVKSYSRCEVKVIDLGSSCFETDHLCSYVQSRSYRAPEVILGLPYDKKIDIWSLGCILAELCSGNVLFQNDSPATLLARVIGIIGPIEPTMLAKGRDTYKYFTKNHMLYERNQDTNRLEYLIPKKTSLRHRLPMGDQGFIDFVAHLLECRLKNLLLYQQERNQSSLGFIFPPGFHSIGLEVYSESFTVDVASLPEIATSDYELGHEDGEELSPEKPYYGILDSPASESSKGLREMKKRKRKKRKRNREVEEDYSGKSRVRVLSGSGSKLKKDYYFDTRGDRDNLAFGSLYKMDIARYRLHHLLEDYSGSSFQLSYFGRGKNSAFESEGDVDALDGKLKTEGRYYCTKYMTLERHKDLKHVRVLALEKLPLVPGDFIPLIVSKATYDENDNGLTEKAGVEESWEDEVIRKTKEFNKMSRDFPHDEKVWMAFADFQDKIASTQSKKGARLQVLEKKISILEKAMELNPDNEDLLICLMKAYQSRDSTAVLVERWERTLVQHSDSCKLWKEFIHFCLGDFSRFKVSYLRKIYSHAVRALSSAFGRLCGQIDDMAKTGSVASELTQLETGLVDIFVSLCRFEWQTGHQELATGLFQALIEYNLFCPSLLLTENSKQRLFEHFWNGDGARVGEDGALGWSAWLETEEENRQKAIATEVSFQDTEKGGWTGWSEPLSRVSENSGMNQYTEENNAIDEGNVEEDMPENIDEEDEMASLMEKLGMGINADADVEIKDTTVWMKWSEEETARCSGQWMPVREKSDNNDEAQLSREVLFEDVSDYLFSLSSEESRYYLLSHFIDFFGGPISQWSCSNSPCGIEKLLSLEGLPESLLSELHKFQVAVDEKGSSFMGINSDCSLNEISGRPDHLKFLRNAILLCIKVFPRNYVMEEALLNTEGLLETRTTSDTSIIANSRTLAKSLLKKDRQDLLLCGVYARREASSGNIDVARKIFDMALSSIKGLSSDLQSSVPLLYLWYAEMELAHSYAGDGYNSLSQQRAIHILSCLGSGIEYIAFKCEVSNVQLLRARQGYKQQLKNLRSVWARGDIKESSTALVCSAALFERLTSGWTAAHRIYEEALSMALPGRRSQNLQLESLFVHFTSMYQKNLKLSNFSKSWEIMLQGLQLYPYNPKIFAAMMEVARLYTVPNKIRRILDQYIHEKPSITVYLFALAYEMGKSSSHHRIHGLFERALANDELHRSVFLWRFYLEYEIHVSCNLVAARRVFFRAIHACPWSKKLWLEGFLRLNSILSAKELSDLQDVMREKELLLRTDIYEILLQDEITM</sequence>
<keyword evidence="6" id="KW-0547">Nucleotide-binding</keyword>
<keyword evidence="3" id="KW-0723">Serine/threonine-protein kinase</keyword>
<keyword evidence="8" id="KW-0067">ATP-binding</keyword>
<feature type="region of interest" description="Disordered" evidence="10">
    <location>
        <begin position="562"/>
        <end position="596"/>
    </location>
</feature>
<keyword evidence="4" id="KW-0597">Phosphoprotein</keyword>
<evidence type="ECO:0000313" key="13">
    <source>
        <dbReference type="Proteomes" id="UP000017836"/>
    </source>
</evidence>
<comment type="similarity">
    <text evidence="2">Belongs to the NRDE2 family.</text>
</comment>
<dbReference type="FunFam" id="1.10.510.10:FF:000380">
    <property type="entry name" value="Serine/threonine-protein kinase ppk15"/>
    <property type="match status" value="1"/>
</dbReference>
<evidence type="ECO:0000256" key="4">
    <source>
        <dbReference type="ARBA" id="ARBA00022553"/>
    </source>
</evidence>
<feature type="domain" description="Protein kinase" evidence="11">
    <location>
        <begin position="965"/>
        <end position="1267"/>
    </location>
</feature>
<dbReference type="PANTHER" id="PTHR13471:SF0">
    <property type="entry name" value="NUCLEAR EXOSOME REGULATOR NRDE2"/>
    <property type="match status" value="1"/>
</dbReference>
<evidence type="ECO:0000256" key="3">
    <source>
        <dbReference type="ARBA" id="ARBA00022527"/>
    </source>
</evidence>
<dbReference type="SMART" id="SM00220">
    <property type="entry name" value="S_TKc"/>
    <property type="match status" value="1"/>
</dbReference>
<dbReference type="PROSITE" id="PS50011">
    <property type="entry name" value="PROTEIN_KINASE_DOM"/>
    <property type="match status" value="1"/>
</dbReference>
<dbReference type="GO" id="GO:0005524">
    <property type="term" value="F:ATP binding"/>
    <property type="evidence" value="ECO:0007669"/>
    <property type="project" value="UniProtKB-KW"/>
</dbReference>
<dbReference type="InterPro" id="IPR011009">
    <property type="entry name" value="Kinase-like_dom_sf"/>
</dbReference>
<dbReference type="eggNOG" id="KOG0667">
    <property type="taxonomic scope" value="Eukaryota"/>
</dbReference>
<dbReference type="InterPro" id="IPR011990">
    <property type="entry name" value="TPR-like_helical_dom_sf"/>
</dbReference>
<feature type="compositionally biased region" description="Acidic residues" evidence="10">
    <location>
        <begin position="587"/>
        <end position="596"/>
    </location>
</feature>
<dbReference type="SMART" id="SM00386">
    <property type="entry name" value="HAT"/>
    <property type="match status" value="5"/>
</dbReference>
<dbReference type="Gene3D" id="1.10.510.10">
    <property type="entry name" value="Transferase(Phosphotransferase) domain 1"/>
    <property type="match status" value="1"/>
</dbReference>
<reference evidence="13" key="1">
    <citation type="journal article" date="2013" name="Science">
        <title>The Amborella genome and the evolution of flowering plants.</title>
        <authorList>
            <consortium name="Amborella Genome Project"/>
        </authorList>
    </citation>
    <scope>NUCLEOTIDE SEQUENCE [LARGE SCALE GENOMIC DNA]</scope>
</reference>
<evidence type="ECO:0000259" key="11">
    <source>
        <dbReference type="PROSITE" id="PS50011"/>
    </source>
</evidence>
<accession>W1PM14</accession>
<dbReference type="FunFam" id="3.30.200.20:FF:000216">
    <property type="entry name" value="Putative serine/threonine-protein kinase dyrk2"/>
    <property type="match status" value="1"/>
</dbReference>
<dbReference type="HOGENOM" id="CLU_229442_0_0_1"/>
<dbReference type="SUPFAM" id="SSF56112">
    <property type="entry name" value="Protein kinase-like (PK-like)"/>
    <property type="match status" value="1"/>
</dbReference>
<organism evidence="12 13">
    <name type="scientific">Amborella trichopoda</name>
    <dbReference type="NCBI Taxonomy" id="13333"/>
    <lineage>
        <taxon>Eukaryota</taxon>
        <taxon>Viridiplantae</taxon>
        <taxon>Streptophyta</taxon>
        <taxon>Embryophyta</taxon>
        <taxon>Tracheophyta</taxon>
        <taxon>Spermatophyta</taxon>
        <taxon>Magnoliopsida</taxon>
        <taxon>Amborellales</taxon>
        <taxon>Amborellaceae</taxon>
        <taxon>Amborella</taxon>
    </lineage>
</organism>
<dbReference type="Gene3D" id="3.30.200.20">
    <property type="entry name" value="Phosphorylase Kinase, domain 1"/>
    <property type="match status" value="1"/>
</dbReference>
<keyword evidence="9" id="KW-0539">Nucleus</keyword>
<dbReference type="Pfam" id="PF00069">
    <property type="entry name" value="Pkinase"/>
    <property type="match status" value="1"/>
</dbReference>
<feature type="compositionally biased region" description="Basic and acidic residues" evidence="10">
    <location>
        <begin position="884"/>
        <end position="900"/>
    </location>
</feature>
<feature type="region of interest" description="Disordered" evidence="10">
    <location>
        <begin position="27"/>
        <end position="48"/>
    </location>
</feature>
<evidence type="ECO:0000256" key="8">
    <source>
        <dbReference type="ARBA" id="ARBA00022840"/>
    </source>
</evidence>
<evidence type="ECO:0000256" key="10">
    <source>
        <dbReference type="SAM" id="MobiDB-lite"/>
    </source>
</evidence>
<evidence type="ECO:0000256" key="5">
    <source>
        <dbReference type="ARBA" id="ARBA00022679"/>
    </source>
</evidence>
<feature type="region of interest" description="Disordered" evidence="10">
    <location>
        <begin position="206"/>
        <end position="225"/>
    </location>
</feature>
<dbReference type="InterPro" id="IPR008271">
    <property type="entry name" value="Ser/Thr_kinase_AS"/>
</dbReference>
<dbReference type="GO" id="GO:0004674">
    <property type="term" value="F:protein serine/threonine kinase activity"/>
    <property type="evidence" value="ECO:0000318"/>
    <property type="project" value="GO_Central"/>
</dbReference>